<evidence type="ECO:0000313" key="2">
    <source>
        <dbReference type="Proteomes" id="UP000552038"/>
    </source>
</evidence>
<dbReference type="InterPro" id="IPR006448">
    <property type="entry name" value="Phage_term_ssu_P27"/>
</dbReference>
<protein>
    <submittedName>
        <fullName evidence="1">P27 family phage terminase small subunit</fullName>
    </submittedName>
</protein>
<accession>A0AAP7DKC0</accession>
<reference evidence="1 2" key="1">
    <citation type="submission" date="2020-05" db="EMBL/GenBank/DDBJ databases">
        <title>Whole genome sequencing and identification of novel metabolites from Paenibacillus alvei strain JR949.</title>
        <authorList>
            <person name="Rajendhran J."/>
            <person name="Sree Pranav P."/>
            <person name="Mahalakshmi B."/>
            <person name="Karthikeyan R."/>
        </authorList>
    </citation>
    <scope>NUCLEOTIDE SEQUENCE [LARGE SCALE GENOMIC DNA]</scope>
    <source>
        <strain evidence="1 2">JR949</strain>
    </source>
</reference>
<dbReference type="Proteomes" id="UP000552038">
    <property type="component" value="Unassembled WGS sequence"/>
</dbReference>
<proteinExistence type="predicted"/>
<comment type="caution">
    <text evidence="1">The sequence shown here is derived from an EMBL/GenBank/DDBJ whole genome shotgun (WGS) entry which is preliminary data.</text>
</comment>
<gene>
    <name evidence="1" type="ORF">HMI46_18155</name>
</gene>
<dbReference type="AlphaFoldDB" id="A0AAP7DKC0"/>
<dbReference type="RefSeq" id="WP_171418018.1">
    <property type="nucleotide sequence ID" value="NZ_JABFOR010000025.1"/>
</dbReference>
<evidence type="ECO:0000313" key="1">
    <source>
        <dbReference type="EMBL" id="NOJ72474.1"/>
    </source>
</evidence>
<dbReference type="EMBL" id="JABFOR010000025">
    <property type="protein sequence ID" value="NOJ72474.1"/>
    <property type="molecule type" value="Genomic_DNA"/>
</dbReference>
<dbReference type="Pfam" id="PF05119">
    <property type="entry name" value="Terminase_4"/>
    <property type="match status" value="1"/>
</dbReference>
<sequence>MAKSPSKETIKRATITDMKSLGVHKPQYNRLIEIYAELVFQYNTLSEEFAAGGYQYEVSTDQGGAKKSPILASLETLRKDILAYSDRLCLNPKSFDSVTVEQTKKSKLQGLMSKRK</sequence>
<organism evidence="1 2">
    <name type="scientific">Paenibacillus alvei</name>
    <name type="common">Bacillus alvei</name>
    <dbReference type="NCBI Taxonomy" id="44250"/>
    <lineage>
        <taxon>Bacteria</taxon>
        <taxon>Bacillati</taxon>
        <taxon>Bacillota</taxon>
        <taxon>Bacilli</taxon>
        <taxon>Bacillales</taxon>
        <taxon>Paenibacillaceae</taxon>
        <taxon>Paenibacillus</taxon>
    </lineage>
</organism>
<name>A0AAP7DKC0_PAEAL</name>